<dbReference type="GO" id="GO:0005634">
    <property type="term" value="C:nucleus"/>
    <property type="evidence" value="ECO:0007669"/>
    <property type="project" value="UniProtKB-SubCell"/>
</dbReference>
<dbReference type="STRING" id="4558.C5XXD1"/>
<dbReference type="PROSITE" id="PS50014">
    <property type="entry name" value="BROMODOMAIN_2"/>
    <property type="match status" value="1"/>
</dbReference>
<feature type="region of interest" description="Disordered" evidence="12">
    <location>
        <begin position="1916"/>
        <end position="1966"/>
    </location>
</feature>
<dbReference type="eggNOG" id="ENOG502QQZG">
    <property type="taxonomic scope" value="Eukaryota"/>
</dbReference>
<keyword evidence="4 10" id="KW-0863">Zinc-finger</keyword>
<dbReference type="PROSITE" id="PS51542">
    <property type="entry name" value="FYRN"/>
    <property type="match status" value="1"/>
</dbReference>
<dbReference type="Gene3D" id="1.20.920.10">
    <property type="entry name" value="Bromodomain-like"/>
    <property type="match status" value="1"/>
</dbReference>
<dbReference type="GO" id="GO:0008270">
    <property type="term" value="F:zinc ion binding"/>
    <property type="evidence" value="ECO:0007669"/>
    <property type="project" value="UniProtKB-KW"/>
</dbReference>
<dbReference type="SUPFAM" id="SSF47370">
    <property type="entry name" value="Bromodomain"/>
    <property type="match status" value="1"/>
</dbReference>
<dbReference type="GO" id="GO:0000785">
    <property type="term" value="C:chromatin"/>
    <property type="evidence" value="ECO:0007669"/>
    <property type="project" value="UniProtKB-ARBA"/>
</dbReference>
<reference evidence="16" key="2">
    <citation type="journal article" date="2018" name="Plant J.">
        <title>The Sorghum bicolor reference genome: improved assembly, gene annotations, a transcriptome atlas, and signatures of genome organization.</title>
        <authorList>
            <person name="McCormick R.F."/>
            <person name="Truong S.K."/>
            <person name="Sreedasyam A."/>
            <person name="Jenkins J."/>
            <person name="Shu S."/>
            <person name="Sims D."/>
            <person name="Kennedy M."/>
            <person name="Amirebrahimi M."/>
            <person name="Weers B.D."/>
            <person name="McKinley B."/>
            <person name="Mattison A."/>
            <person name="Morishige D.T."/>
            <person name="Grimwood J."/>
            <person name="Schmutz J."/>
            <person name="Mullet J.E."/>
        </authorList>
    </citation>
    <scope>NUCLEOTIDE SEQUENCE [LARGE SCALE GENOMIC DNA]</scope>
    <source>
        <strain evidence="16">cv. BTx623</strain>
    </source>
</reference>
<dbReference type="InParanoid" id="C5XXD1"/>
<feature type="compositionally biased region" description="Basic and acidic residues" evidence="12">
    <location>
        <begin position="1499"/>
        <end position="1516"/>
    </location>
</feature>
<dbReference type="HOGENOM" id="CLU_006767_8_1_1"/>
<evidence type="ECO:0000256" key="12">
    <source>
        <dbReference type="SAM" id="MobiDB-lite"/>
    </source>
</evidence>
<evidence type="ECO:0000256" key="11">
    <source>
        <dbReference type="SAM" id="Coils"/>
    </source>
</evidence>
<feature type="coiled-coil region" evidence="11">
    <location>
        <begin position="1374"/>
        <end position="1401"/>
    </location>
</feature>
<dbReference type="Gramene" id="EES04674">
    <property type="protein sequence ID" value="EES04674"/>
    <property type="gene ID" value="SORBI_3004G075700"/>
</dbReference>
<dbReference type="Gene3D" id="3.30.40.10">
    <property type="entry name" value="Zinc/RING finger domain, C3HC4 (zinc finger)"/>
    <property type="match status" value="2"/>
</dbReference>
<feature type="region of interest" description="Disordered" evidence="12">
    <location>
        <begin position="2091"/>
        <end position="2114"/>
    </location>
</feature>
<dbReference type="PANTHER" id="PTHR47162:SF10">
    <property type="entry name" value="METHYL-CPG-BINDING DOMAIN-CONTAINING PROTEIN 9 ISOFORM X1"/>
    <property type="match status" value="1"/>
</dbReference>
<dbReference type="InterPro" id="IPR001487">
    <property type="entry name" value="Bromodomain"/>
</dbReference>
<evidence type="ECO:0000313" key="15">
    <source>
        <dbReference type="EMBL" id="EES04674.2"/>
    </source>
</evidence>
<comment type="subcellular location">
    <subcellularLocation>
        <location evidence="1">Nucleus</location>
    </subcellularLocation>
</comment>
<evidence type="ECO:0000256" key="10">
    <source>
        <dbReference type="PROSITE-ProRule" id="PRU00146"/>
    </source>
</evidence>
<dbReference type="InterPro" id="IPR003889">
    <property type="entry name" value="FYrich_C"/>
</dbReference>
<evidence type="ECO:0000256" key="8">
    <source>
        <dbReference type="ARBA" id="ARBA00023242"/>
    </source>
</evidence>
<evidence type="ECO:0000256" key="3">
    <source>
        <dbReference type="ARBA" id="ARBA00022723"/>
    </source>
</evidence>
<evidence type="ECO:0000256" key="4">
    <source>
        <dbReference type="ARBA" id="ARBA00022771"/>
    </source>
</evidence>
<feature type="domain" description="PHD-type" evidence="14">
    <location>
        <begin position="1260"/>
        <end position="1310"/>
    </location>
</feature>
<dbReference type="ExpressionAtlas" id="C5XXD1">
    <property type="expression patterns" value="baseline"/>
</dbReference>
<name>C5XXD1_SORBI</name>
<dbReference type="GO" id="GO:0003677">
    <property type="term" value="F:DNA binding"/>
    <property type="evidence" value="ECO:0007669"/>
    <property type="project" value="UniProtKB-KW"/>
</dbReference>
<proteinExistence type="predicted"/>
<keyword evidence="8" id="KW-0539">Nucleus</keyword>
<keyword evidence="3" id="KW-0479">Metal-binding</keyword>
<feature type="compositionally biased region" description="Polar residues" evidence="12">
    <location>
        <begin position="1487"/>
        <end position="1497"/>
    </location>
</feature>
<evidence type="ECO:0000313" key="16">
    <source>
        <dbReference type="Proteomes" id="UP000000768"/>
    </source>
</evidence>
<dbReference type="CDD" id="cd15519">
    <property type="entry name" value="PHD1_Lid2p_like"/>
    <property type="match status" value="1"/>
</dbReference>
<feature type="domain" description="Bromo" evidence="13">
    <location>
        <begin position="1152"/>
        <end position="1200"/>
    </location>
</feature>
<protein>
    <recommendedName>
        <fullName evidence="17">Methyl-CpG-binding domain-containing protein 9</fullName>
    </recommendedName>
</protein>
<feature type="compositionally biased region" description="Polar residues" evidence="12">
    <location>
        <begin position="335"/>
        <end position="348"/>
    </location>
</feature>
<dbReference type="Proteomes" id="UP000000768">
    <property type="component" value="Chromosome 4"/>
</dbReference>
<dbReference type="PROSITE" id="PS01359">
    <property type="entry name" value="ZF_PHD_1"/>
    <property type="match status" value="2"/>
</dbReference>
<dbReference type="InterPro" id="IPR013083">
    <property type="entry name" value="Znf_RING/FYVE/PHD"/>
</dbReference>
<dbReference type="SMART" id="SM00249">
    <property type="entry name" value="PHD"/>
    <property type="match status" value="2"/>
</dbReference>
<evidence type="ECO:0000259" key="14">
    <source>
        <dbReference type="PROSITE" id="PS50016"/>
    </source>
</evidence>
<feature type="compositionally biased region" description="Pro residues" evidence="12">
    <location>
        <begin position="15"/>
        <end position="64"/>
    </location>
</feature>
<dbReference type="InterPro" id="IPR019787">
    <property type="entry name" value="Znf_PHD-finger"/>
</dbReference>
<evidence type="ECO:0000256" key="7">
    <source>
        <dbReference type="ARBA" id="ARBA00023125"/>
    </source>
</evidence>
<gene>
    <name evidence="15" type="ORF">SORBI_3004G075700</name>
</gene>
<dbReference type="PANTHER" id="PTHR47162">
    <property type="entry name" value="OS02G0192300 PROTEIN"/>
    <property type="match status" value="1"/>
</dbReference>
<keyword evidence="5" id="KW-0862">Zinc</keyword>
<dbReference type="PROSITE" id="PS51543">
    <property type="entry name" value="FYRC"/>
    <property type="match status" value="1"/>
</dbReference>
<dbReference type="PROSITE" id="PS50016">
    <property type="entry name" value="ZF_PHD_2"/>
    <property type="match status" value="2"/>
</dbReference>
<dbReference type="Pfam" id="PF00628">
    <property type="entry name" value="PHD"/>
    <property type="match status" value="1"/>
</dbReference>
<dbReference type="SUPFAM" id="SSF57903">
    <property type="entry name" value="FYVE/PHD zinc finger"/>
    <property type="match status" value="2"/>
</dbReference>
<sequence length="2114" mass="233754">MDRPPHLVIDLNEAPSPPPSDTPPAQAPSPPRELAPPVQAPPPPPQQQLPPLLPPQPQPQPPLGAPNQQARLQQEALEGVLRVHRPLELRNTPFGPVGNVPAGLFPGLGLPLLPLPPPAPHPGEAGWGNPVPPCSSCGLPEILGGTLVCDACERGFHPSCVRVWPPLLPPPPPPGPPGARRPRAAANEDWICPECERRGARSTRWKLGAVQLDINAAPPEDPVAVITNDIRRQNISDGPQLTVANLPHFEGVHLQNTTLYDGMQFMPAFDLAQCLGMRQNLTSMDRDLNADGNVPQRSVNLRRRRDLPQTSTLPKVADNHELGSAGISMDPSFFNNAIEQSPSENRSSLKPPKFLMENSNHQPHHHTVALPVQCSDFFITSLGEIDNRTSYHNSYQIWPVGFTSYWHDRVTGSLFECEVIDGGNFGPLFKMRRLPCSAFQLPDASTTVCPNVVRKADTIETREGSGSIEDTTNDADDNISMLLSDFSDTNQDFLSCLGNDMEGKESLGCSNVQTSSMTVPAVLSDLGSLSLAPTNDANMYDKIGDFSYEGTSPSSVWRMVCCAMMEACEKMYKEHGHLVLFCTHSSEKSSFDYGSGRQRTDSPFDLFAKFCSSNGPKVPRFIEKENDVESTCALLKEWLYPDRIGFDMEFVQEFVESLPKSRACSNYQFLCNRTGINSSLTIASGTLIAVNKNSPSHGDVMSYGRHGSVVSGPQDHAQPSSFSIRELPPGNPISCKLPPELAGDVLQILEFLGRFAEIIGLKELPSIEQVEDELIDPWPIHVNENGTQNYRDHTPPMNSPANVSTSYSNGESGITIEEMVSVFIPIETSSAREAAQNKLAAQTLGRCSGLVLPEIHLALLKVLFTELVSRVAIFVDPKFDLKESKSRRGRKRDTDTLARELKIDMLTANNLTWPELARRYILAVSSMSGCMDLSDISSREGVKLFRCLQGDGGVLCGALPGVVGMEKDASLLAEAETLICKSSANEGNKVFMMDYKDADIVDSPEEPASDTTLPDWVKSLEPVRKLPTNVGTRIRKCVYEALEREPPEWARKILEHSISKEVYKGNASGPTKKAVLSVLTEACRTKVPQNTEKPRKERNIISISEAILKRCRIALRRAISSDESKQFANLLGTTLTNSNENEDEGILGFPGMVSRPLDFRTIDIRLAKGAYRGSWEAFLDDVQEVIRNLQTAFADRPEVVVMVAALSESFESLYKAEVQDLVEKFDKYLSNENGNSEIHQELQDALTTANNKLPKAPWEDGVCKVCGIDRDDESVLLCDTCDSEYHTYCLNPPLARIPLGNWYCPSCTAQTHVSVQEQKKCLGEEAHVFIEKLNKLAVAMDEKEYWELSVAERIYLLKFLCDELHNTALIREHLDQCSDRSNDLQQKLRHLNYELKELKYRVETKTSYATQSRWMKNDQIGNSSGLVENQQRAMPTASEHLEEAEQVNVGVNLSNPAEGVPAGQLNVGKPCSTDNGISSTSVIEGSKSLGLSKQPSEIVTDRTDRDSIGEGSKRFEKSLGGKSGTCDNLNVGETHSATVIIAPIGDLPDENARASSQDNMETSTSKLVDHDADNNESNNLLERISQLQDSISTVESQLSMASLRRDCLGRDSVGRLYWVTGRPSKRPRLVADGSMLIPKDRDISMVTSHSQSTFDKGWNSASLVMYESDEEIKSLVDWLRDIDPREKDLKDSILHWQKSLYHQASFPITDPPVSKSSKSEPPMELPNTKAFIVLEQKYGPQLDQDTSELSKRRGSKSKSGSEERVYRCDCLEPLLPFRHHCLNCHETYLTLTEYEGHNGVKCNSSNDCPTESKENDEPKLKGTKDPVDHNCSIEPSNSGKLESCPYDFEEICRKFITNDSNKETVKEIGLLGSNGIPSFVPSPAYFLDPPALLNENKRNDDKPNDWTSSLEECQAMSAKMSGPEGSQVGQDFSGNAGDGQMPKSKKPVRDGTSAKEAPSTDKPTRLLTVNGGLVPESSLMPVIGRNFHILKQLKINLLDVEAALPEEAFRASKSQQIRRRSWRAFVKDAELVSYVVLAINFLQSMIKAEFLKKDWWYWSSFTAAIKTTTVSSLALRIYTLDDCIMYTKDPSLNPEPADNARSGNKGKRKKDADS</sequence>
<dbReference type="GO" id="GO:0140993">
    <property type="term" value="F:histone modifying activity"/>
    <property type="evidence" value="ECO:0007669"/>
    <property type="project" value="UniProtKB-ARBA"/>
</dbReference>
<reference evidence="15 16" key="1">
    <citation type="journal article" date="2009" name="Nature">
        <title>The Sorghum bicolor genome and the diversification of grasses.</title>
        <authorList>
            <person name="Paterson A.H."/>
            <person name="Bowers J.E."/>
            <person name="Bruggmann R."/>
            <person name="Dubchak I."/>
            <person name="Grimwood J."/>
            <person name="Gundlach H."/>
            <person name="Haberer G."/>
            <person name="Hellsten U."/>
            <person name="Mitros T."/>
            <person name="Poliakov A."/>
            <person name="Schmutz J."/>
            <person name="Spannagl M."/>
            <person name="Tang H."/>
            <person name="Wang X."/>
            <person name="Wicker T."/>
            <person name="Bharti A.K."/>
            <person name="Chapman J."/>
            <person name="Feltus F.A."/>
            <person name="Gowik U."/>
            <person name="Grigoriev I.V."/>
            <person name="Lyons E."/>
            <person name="Maher C.A."/>
            <person name="Martis M."/>
            <person name="Narechania A."/>
            <person name="Otillar R.P."/>
            <person name="Penning B.W."/>
            <person name="Salamov A.A."/>
            <person name="Wang Y."/>
            <person name="Zhang L."/>
            <person name="Carpita N.C."/>
            <person name="Freeling M."/>
            <person name="Gingle A.R."/>
            <person name="Hash C.T."/>
            <person name="Keller B."/>
            <person name="Klein P."/>
            <person name="Kresovich S."/>
            <person name="McCann M.C."/>
            <person name="Ming R."/>
            <person name="Peterson D.G."/>
            <person name="Mehboob-ur-Rahman"/>
            <person name="Ware D."/>
            <person name="Westhoff P."/>
            <person name="Mayer K.F."/>
            <person name="Messing J."/>
            <person name="Rokhsar D.S."/>
        </authorList>
    </citation>
    <scope>NUCLEOTIDE SEQUENCE [LARGE SCALE GENOMIC DNA]</scope>
    <source>
        <strain evidence="16">cv. BTx623</strain>
    </source>
</reference>
<evidence type="ECO:0008006" key="17">
    <source>
        <dbReference type="Google" id="ProtNLM"/>
    </source>
</evidence>
<keyword evidence="7" id="KW-0238">DNA-binding</keyword>
<dbReference type="CDD" id="cd15489">
    <property type="entry name" value="PHD_SF"/>
    <property type="match status" value="1"/>
</dbReference>
<feature type="domain" description="PHD-type" evidence="14">
    <location>
        <begin position="131"/>
        <end position="198"/>
    </location>
</feature>
<accession>C5XXD1</accession>
<feature type="compositionally biased region" description="Basic and acidic residues" evidence="12">
    <location>
        <begin position="1947"/>
        <end position="1964"/>
    </location>
</feature>
<dbReference type="InterPro" id="IPR001965">
    <property type="entry name" value="Znf_PHD"/>
</dbReference>
<evidence type="ECO:0000256" key="5">
    <source>
        <dbReference type="ARBA" id="ARBA00022833"/>
    </source>
</evidence>
<feature type="compositionally biased region" description="Basic residues" evidence="12">
    <location>
        <begin position="2104"/>
        <end position="2114"/>
    </location>
</feature>
<keyword evidence="16" id="KW-1185">Reference proteome</keyword>
<dbReference type="InterPro" id="IPR028942">
    <property type="entry name" value="WHIM1_dom"/>
</dbReference>
<evidence type="ECO:0000256" key="2">
    <source>
        <dbReference type="ARBA" id="ARBA00022679"/>
    </source>
</evidence>
<evidence type="ECO:0000256" key="9">
    <source>
        <dbReference type="PROSITE-ProRule" id="PRU00035"/>
    </source>
</evidence>
<evidence type="ECO:0000259" key="13">
    <source>
        <dbReference type="PROSITE" id="PS50014"/>
    </source>
</evidence>
<feature type="region of interest" description="Disordered" evidence="12">
    <location>
        <begin position="335"/>
        <end position="359"/>
    </location>
</feature>
<feature type="region of interest" description="Disordered" evidence="12">
    <location>
        <begin position="1487"/>
        <end position="1516"/>
    </location>
</feature>
<dbReference type="GO" id="GO:0016740">
    <property type="term" value="F:transferase activity"/>
    <property type="evidence" value="ECO:0007669"/>
    <property type="project" value="UniProtKB-KW"/>
</dbReference>
<feature type="region of interest" description="Disordered" evidence="12">
    <location>
        <begin position="1804"/>
        <end position="1829"/>
    </location>
</feature>
<dbReference type="EMBL" id="CM000763">
    <property type="protein sequence ID" value="EES04674.2"/>
    <property type="molecule type" value="Genomic_DNA"/>
</dbReference>
<organism evidence="15 16">
    <name type="scientific">Sorghum bicolor</name>
    <name type="common">Sorghum</name>
    <name type="synonym">Sorghum vulgare</name>
    <dbReference type="NCBI Taxonomy" id="4558"/>
    <lineage>
        <taxon>Eukaryota</taxon>
        <taxon>Viridiplantae</taxon>
        <taxon>Streptophyta</taxon>
        <taxon>Embryophyta</taxon>
        <taxon>Tracheophyta</taxon>
        <taxon>Spermatophyta</taxon>
        <taxon>Magnoliopsida</taxon>
        <taxon>Liliopsida</taxon>
        <taxon>Poales</taxon>
        <taxon>Poaceae</taxon>
        <taxon>PACMAD clade</taxon>
        <taxon>Panicoideae</taxon>
        <taxon>Andropogonodae</taxon>
        <taxon>Andropogoneae</taxon>
        <taxon>Sorghinae</taxon>
        <taxon>Sorghum</taxon>
    </lineage>
</organism>
<dbReference type="InterPro" id="IPR011011">
    <property type="entry name" value="Znf_FYVE_PHD"/>
</dbReference>
<dbReference type="InterPro" id="IPR019786">
    <property type="entry name" value="Zinc_finger_PHD-type_CS"/>
</dbReference>
<feature type="region of interest" description="Disordered" evidence="12">
    <location>
        <begin position="1"/>
        <end position="70"/>
    </location>
</feature>
<evidence type="ECO:0000256" key="6">
    <source>
        <dbReference type="ARBA" id="ARBA00023117"/>
    </source>
</evidence>
<dbReference type="KEGG" id="sbi:8079455"/>
<dbReference type="InterPro" id="IPR036427">
    <property type="entry name" value="Bromodomain-like_sf"/>
</dbReference>
<dbReference type="OrthoDB" id="692644at2759"/>
<evidence type="ECO:0000256" key="1">
    <source>
        <dbReference type="ARBA" id="ARBA00004123"/>
    </source>
</evidence>
<keyword evidence="2" id="KW-0808">Transferase</keyword>
<keyword evidence="6 9" id="KW-0103">Bromodomain</keyword>
<keyword evidence="11" id="KW-0175">Coiled coil</keyword>
<feature type="compositionally biased region" description="Basic and acidic residues" evidence="12">
    <location>
        <begin position="1810"/>
        <end position="1828"/>
    </location>
</feature>
<dbReference type="InterPro" id="IPR003888">
    <property type="entry name" value="FYrich_N"/>
</dbReference>
<dbReference type="Gene3D" id="3.30.160.360">
    <property type="match status" value="1"/>
</dbReference>
<dbReference type="Pfam" id="PF15612">
    <property type="entry name" value="WHIM1"/>
    <property type="match status" value="1"/>
</dbReference>